<keyword evidence="3" id="KW-1185">Reference proteome</keyword>
<feature type="transmembrane region" description="Helical" evidence="1">
    <location>
        <begin position="80"/>
        <end position="99"/>
    </location>
</feature>
<feature type="transmembrane region" description="Helical" evidence="1">
    <location>
        <begin position="55"/>
        <end position="74"/>
    </location>
</feature>
<dbReference type="Proteomes" id="UP001222118">
    <property type="component" value="Chromosome"/>
</dbReference>
<organism evidence="2 3">
    <name type="scientific">Devosia rhodophyticola</name>
    <dbReference type="NCBI Taxonomy" id="3026423"/>
    <lineage>
        <taxon>Bacteria</taxon>
        <taxon>Pseudomonadati</taxon>
        <taxon>Pseudomonadota</taxon>
        <taxon>Alphaproteobacteria</taxon>
        <taxon>Hyphomicrobiales</taxon>
        <taxon>Devosiaceae</taxon>
        <taxon>Devosia</taxon>
    </lineage>
</organism>
<reference evidence="2 3" key="1">
    <citation type="submission" date="2023-02" db="EMBL/GenBank/DDBJ databases">
        <title>Devosia chondri sp. nov., isolated from the phycosphere of marine algae.</title>
        <authorList>
            <person name="Kim J.M."/>
            <person name="Lee J.K."/>
            <person name="Choi B.J."/>
            <person name="Bayburt H."/>
            <person name="Jeon C.O."/>
        </authorList>
    </citation>
    <scope>NUCLEOTIDE SEQUENCE [LARGE SCALE GENOMIC DNA]</scope>
    <source>
        <strain evidence="2 3">G2-5</strain>
    </source>
</reference>
<evidence type="ECO:0008006" key="4">
    <source>
        <dbReference type="Google" id="ProtNLM"/>
    </source>
</evidence>
<keyword evidence="1" id="KW-1133">Transmembrane helix</keyword>
<accession>A0ABY7Z0G9</accession>
<feature type="transmembrane region" description="Helical" evidence="1">
    <location>
        <begin position="147"/>
        <end position="165"/>
    </location>
</feature>
<evidence type="ECO:0000256" key="1">
    <source>
        <dbReference type="SAM" id="Phobius"/>
    </source>
</evidence>
<evidence type="ECO:0000313" key="3">
    <source>
        <dbReference type="Proteomes" id="UP001222118"/>
    </source>
</evidence>
<feature type="transmembrane region" description="Helical" evidence="1">
    <location>
        <begin position="106"/>
        <end position="127"/>
    </location>
</feature>
<keyword evidence="1" id="KW-0812">Transmembrane</keyword>
<name>A0ABY7Z0G9_9HYPH</name>
<gene>
    <name evidence="2" type="ORF">PSQ90_06855</name>
</gene>
<feature type="transmembrane region" description="Helical" evidence="1">
    <location>
        <begin position="218"/>
        <end position="238"/>
    </location>
</feature>
<proteinExistence type="predicted"/>
<feature type="transmembrane region" description="Helical" evidence="1">
    <location>
        <begin position="194"/>
        <end position="211"/>
    </location>
</feature>
<feature type="transmembrane region" description="Helical" evidence="1">
    <location>
        <begin position="172"/>
        <end position="188"/>
    </location>
</feature>
<dbReference type="EMBL" id="CP118247">
    <property type="protein sequence ID" value="WDR07145.1"/>
    <property type="molecule type" value="Genomic_DNA"/>
</dbReference>
<protein>
    <recommendedName>
        <fullName evidence="4">O-antigen ligase domain-containing protein</fullName>
    </recommendedName>
</protein>
<keyword evidence="1" id="KW-0472">Membrane</keyword>
<dbReference type="RefSeq" id="WP_282212658.1">
    <property type="nucleotide sequence ID" value="NZ_CP118247.1"/>
</dbReference>
<feature type="transmembrane region" description="Helical" evidence="1">
    <location>
        <begin position="30"/>
        <end position="46"/>
    </location>
</feature>
<sequence>MTFEETRPALLLAALVGALAMAPVAPEAGNALFLIAGVSALLLLRAQDLKLLARPIVWMPLIAMGLLSIAYVVADGSFNGLIGIAYFAPLLAIWPLLALNRGSIATAPGAIAILALCGVAGATTMGINDFLTTGTDRAGESVANPIHYADVALAIGFLATIGVVYTKKGWRYIYLAGPLLASAAVLLSGTRGAVVALVVMGTAAVTLIIWFRLVTLRFAGIATLISAAILVVALFAGVGETSGVLRMSSEVTDVLRNGPPTDEINKAQAADVHGGPACLSGFAPGWARSI</sequence>
<evidence type="ECO:0000313" key="2">
    <source>
        <dbReference type="EMBL" id="WDR07145.1"/>
    </source>
</evidence>